<evidence type="ECO:0000313" key="1">
    <source>
        <dbReference type="EMBL" id="MBB6488868.1"/>
    </source>
</evidence>
<organism evidence="1 2">
    <name type="scientific">Rhizobium lusitanum</name>
    <dbReference type="NCBI Taxonomy" id="293958"/>
    <lineage>
        <taxon>Bacteria</taxon>
        <taxon>Pseudomonadati</taxon>
        <taxon>Pseudomonadota</taxon>
        <taxon>Alphaproteobacteria</taxon>
        <taxon>Hyphomicrobiales</taxon>
        <taxon>Rhizobiaceae</taxon>
        <taxon>Rhizobium/Agrobacterium group</taxon>
        <taxon>Rhizobium</taxon>
    </lineage>
</organism>
<gene>
    <name evidence="1" type="ORF">GGD46_006191</name>
</gene>
<accession>A0A7X0IX84</accession>
<dbReference type="Proteomes" id="UP000565576">
    <property type="component" value="Unassembled WGS sequence"/>
</dbReference>
<protein>
    <submittedName>
        <fullName evidence="1">Uncharacterized protein</fullName>
    </submittedName>
</protein>
<dbReference type="RefSeq" id="WP_184710671.1">
    <property type="nucleotide sequence ID" value="NZ_JACHBG010000028.1"/>
</dbReference>
<evidence type="ECO:0000313" key="2">
    <source>
        <dbReference type="Proteomes" id="UP000565576"/>
    </source>
</evidence>
<dbReference type="AlphaFoldDB" id="A0A7X0IX84"/>
<sequence>MGLQQLSDDELKQFIEDPHAFVKQTDNFKKLLDLEVPENKDRVERLQRELKAKN</sequence>
<comment type="caution">
    <text evidence="1">The sequence shown here is derived from an EMBL/GenBank/DDBJ whole genome shotgun (WGS) entry which is preliminary data.</text>
</comment>
<name>A0A7X0IX84_9HYPH</name>
<dbReference type="EMBL" id="JACHBG010000028">
    <property type="protein sequence ID" value="MBB6488868.1"/>
    <property type="molecule type" value="Genomic_DNA"/>
</dbReference>
<reference evidence="1 2" key="1">
    <citation type="submission" date="2020-08" db="EMBL/GenBank/DDBJ databases">
        <title>Genomic Encyclopedia of Type Strains, Phase IV (KMG-V): Genome sequencing to study the core and pangenomes of soil and plant-associated prokaryotes.</title>
        <authorList>
            <person name="Whitman W."/>
        </authorList>
    </citation>
    <scope>NUCLEOTIDE SEQUENCE [LARGE SCALE GENOMIC DNA]</scope>
    <source>
        <strain evidence="1 2">SEMIA 4060</strain>
    </source>
</reference>
<proteinExistence type="predicted"/>